<reference evidence="2" key="1">
    <citation type="submission" date="2019-12" db="EMBL/GenBank/DDBJ databases">
        <title>High-Quality draft genome sequences of three cyanobacteria isolated from the limestone walls of the Old Cathedral of Coimbra.</title>
        <authorList>
            <person name="Tiago I."/>
            <person name="Soares F."/>
            <person name="Portugal A."/>
        </authorList>
    </citation>
    <scope>NUCLEOTIDE SEQUENCE [LARGE SCALE GENOMIC DNA]</scope>
    <source>
        <strain evidence="2">C</strain>
    </source>
</reference>
<name>A0A8K2A2J7_9CYAN</name>
<comment type="caution">
    <text evidence="2">The sequence shown here is derived from an EMBL/GenBank/DDBJ whole genome shotgun (WGS) entry which is preliminary data.</text>
</comment>
<gene>
    <name evidence="2" type="ORF">GS597_19815</name>
</gene>
<proteinExistence type="predicted"/>
<dbReference type="RefSeq" id="WP_161827183.1">
    <property type="nucleotide sequence ID" value="NZ_WVIC01000068.1"/>
</dbReference>
<keyword evidence="1" id="KW-0812">Transmembrane</keyword>
<keyword evidence="1" id="KW-1133">Transmembrane helix</keyword>
<keyword evidence="1" id="KW-0472">Membrane</keyword>
<evidence type="ECO:0000313" key="3">
    <source>
        <dbReference type="Proteomes" id="UP000607397"/>
    </source>
</evidence>
<evidence type="ECO:0000313" key="2">
    <source>
        <dbReference type="EMBL" id="NCJ08712.1"/>
    </source>
</evidence>
<dbReference type="AlphaFoldDB" id="A0A8K2A2J7"/>
<organism evidence="2 3">
    <name type="scientific">Petrachloros mirabilis ULC683</name>
    <dbReference type="NCBI Taxonomy" id="2781853"/>
    <lineage>
        <taxon>Bacteria</taxon>
        <taxon>Bacillati</taxon>
        <taxon>Cyanobacteriota</taxon>
        <taxon>Cyanophyceae</taxon>
        <taxon>Synechococcales</taxon>
        <taxon>Petrachlorosaceae</taxon>
        <taxon>Petrachloros</taxon>
        <taxon>Petrachloros mirabilis</taxon>
    </lineage>
</organism>
<dbReference type="Proteomes" id="UP000607397">
    <property type="component" value="Unassembled WGS sequence"/>
</dbReference>
<protein>
    <submittedName>
        <fullName evidence="2">Uncharacterized protein</fullName>
    </submittedName>
</protein>
<keyword evidence="3" id="KW-1185">Reference proteome</keyword>
<feature type="transmembrane region" description="Helical" evidence="1">
    <location>
        <begin position="165"/>
        <end position="183"/>
    </location>
</feature>
<sequence length="186" mass="21162">MNDLELLEVELAEMRSRFQKAIETLEGLSSLQEQFSRLAQTQKALEDILASTTLQHQNQEVLADQISQLRQILDSKYEFLQVCFERLKGEVEIRSSSLELNLQEVHQDLADLADTTSGLDQGTALEKLQWIEGSIHNLDRLVYADHSLMTVLEQRIAQMRHTLNLMWIVGLVVLGGVVILFLSTTQ</sequence>
<evidence type="ECO:0000256" key="1">
    <source>
        <dbReference type="SAM" id="Phobius"/>
    </source>
</evidence>
<dbReference type="EMBL" id="WVIC01000068">
    <property type="protein sequence ID" value="NCJ08712.1"/>
    <property type="molecule type" value="Genomic_DNA"/>
</dbReference>
<accession>A0A8K2A2J7</accession>